<dbReference type="AlphaFoldDB" id="A0A1J4T691"/>
<dbReference type="PANTHER" id="PTHR43667">
    <property type="entry name" value="CYCLOPROPANE-FATTY-ACYL-PHOSPHOLIPID SYNTHASE"/>
    <property type="match status" value="1"/>
</dbReference>
<reference evidence="7 8" key="1">
    <citation type="journal article" date="2016" name="Environ. Microbiol.">
        <title>Genomic resolution of a cold subsurface aquifer community provides metabolic insights for novel microbes adapted to high CO concentrations.</title>
        <authorList>
            <person name="Probst A.J."/>
            <person name="Castelle C.J."/>
            <person name="Singh A."/>
            <person name="Brown C.T."/>
            <person name="Anantharaman K."/>
            <person name="Sharon I."/>
            <person name="Hug L.A."/>
            <person name="Burstein D."/>
            <person name="Emerson J.B."/>
            <person name="Thomas B.C."/>
            <person name="Banfield J.F."/>
        </authorList>
    </citation>
    <scope>NUCLEOTIDE SEQUENCE [LARGE SCALE GENOMIC DNA]</scope>
    <source>
        <strain evidence="7">CG1_02_37_44</strain>
    </source>
</reference>
<feature type="active site" evidence="6">
    <location>
        <position position="345"/>
    </location>
</feature>
<evidence type="ECO:0000256" key="4">
    <source>
        <dbReference type="ARBA" id="ARBA00022691"/>
    </source>
</evidence>
<dbReference type="Gene3D" id="3.40.50.150">
    <property type="entry name" value="Vaccinia Virus protein VP39"/>
    <property type="match status" value="1"/>
</dbReference>
<dbReference type="Pfam" id="PF02353">
    <property type="entry name" value="CMAS"/>
    <property type="match status" value="1"/>
</dbReference>
<dbReference type="PIRSF" id="PIRSF003085">
    <property type="entry name" value="CMAS"/>
    <property type="match status" value="1"/>
</dbReference>
<dbReference type="PANTHER" id="PTHR43667:SF1">
    <property type="entry name" value="CYCLOPROPANE-FATTY-ACYL-PHOSPHOLIPID SYNTHASE"/>
    <property type="match status" value="1"/>
</dbReference>
<accession>A0A1J4T691</accession>
<dbReference type="SUPFAM" id="SSF53335">
    <property type="entry name" value="S-adenosyl-L-methionine-dependent methyltransferases"/>
    <property type="match status" value="1"/>
</dbReference>
<dbReference type="NCBIfam" id="NF008686">
    <property type="entry name" value="PRK11705.1"/>
    <property type="match status" value="1"/>
</dbReference>
<sequence length="374" mass="43407">MPPNNKIEETTAELLSLADIKINGNRPWDIKILNKKFFSRALSQGSIGLGESYMDGWWETKKLDEFFYRLLSAEIHKKIKISWPVIKTVIKSKIINRQSKNRSSAIGEKHYDVGNDLFAKMLGQRMVYTCGYWRHARNLNEAQSAKLDLVCKKLKLKPGMKILDIGCGWGSFIKFAAKKYAVEAVGITVSKKQAEMGKQLCHGLTVEIKLQDYRDIEGKFDRIVSLGMFEHVGYKNYRKYMQIANDCLTRDGLFLLQTIGQNNSAVSGDPWTDKYIFPNGMLPSIQQIGNAIENLFIMEDWHNFRTDYDKTLMAWFANFDKNWNYIKNNYSAKFYRMWKYYLLSCAGAFRARNIQLWQIVFSKSGNNKEYVSIR</sequence>
<protein>
    <submittedName>
        <fullName evidence="7">Cyclopropane-fatty-acyl-phospholipid synthase</fullName>
    </submittedName>
</protein>
<evidence type="ECO:0000256" key="1">
    <source>
        <dbReference type="ARBA" id="ARBA00010815"/>
    </source>
</evidence>
<dbReference type="EMBL" id="MNUU01000079">
    <property type="protein sequence ID" value="OIO06435.1"/>
    <property type="molecule type" value="Genomic_DNA"/>
</dbReference>
<dbReference type="GO" id="GO:0008168">
    <property type="term" value="F:methyltransferase activity"/>
    <property type="evidence" value="ECO:0007669"/>
    <property type="project" value="UniProtKB-KW"/>
</dbReference>
<keyword evidence="2" id="KW-0489">Methyltransferase</keyword>
<comment type="caution">
    <text evidence="7">The sequence shown here is derived from an EMBL/GenBank/DDBJ whole genome shotgun (WGS) entry which is preliminary data.</text>
</comment>
<comment type="similarity">
    <text evidence="1">Belongs to the CFA/CMAS family.</text>
</comment>
<organism evidence="7 8">
    <name type="scientific">Candidatus Falkowbacteria bacterium CG1_02_37_44</name>
    <dbReference type="NCBI Taxonomy" id="1805146"/>
    <lineage>
        <taxon>Bacteria</taxon>
        <taxon>Candidatus Falkowiibacteriota</taxon>
    </lineage>
</organism>
<dbReference type="GO" id="GO:0032259">
    <property type="term" value="P:methylation"/>
    <property type="evidence" value="ECO:0007669"/>
    <property type="project" value="UniProtKB-KW"/>
</dbReference>
<keyword evidence="5" id="KW-0443">Lipid metabolism</keyword>
<evidence type="ECO:0000313" key="8">
    <source>
        <dbReference type="Proteomes" id="UP000183192"/>
    </source>
</evidence>
<proteinExistence type="inferred from homology"/>
<evidence type="ECO:0000256" key="5">
    <source>
        <dbReference type="ARBA" id="ARBA00023098"/>
    </source>
</evidence>
<dbReference type="STRING" id="1805146.AUJ27_04170"/>
<keyword evidence="4" id="KW-0949">S-adenosyl-L-methionine</keyword>
<name>A0A1J4T691_9BACT</name>
<dbReference type="InterPro" id="IPR029063">
    <property type="entry name" value="SAM-dependent_MTases_sf"/>
</dbReference>
<dbReference type="InterPro" id="IPR003333">
    <property type="entry name" value="CMAS"/>
</dbReference>
<dbReference type="GO" id="GO:0008610">
    <property type="term" value="P:lipid biosynthetic process"/>
    <property type="evidence" value="ECO:0007669"/>
    <property type="project" value="InterPro"/>
</dbReference>
<dbReference type="CDD" id="cd02440">
    <property type="entry name" value="AdoMet_MTases"/>
    <property type="match status" value="1"/>
</dbReference>
<evidence type="ECO:0000256" key="6">
    <source>
        <dbReference type="PIRSR" id="PIRSR003085-1"/>
    </source>
</evidence>
<gene>
    <name evidence="7" type="ORF">AUJ27_04170</name>
</gene>
<evidence type="ECO:0000256" key="2">
    <source>
        <dbReference type="ARBA" id="ARBA00022603"/>
    </source>
</evidence>
<evidence type="ECO:0000256" key="3">
    <source>
        <dbReference type="ARBA" id="ARBA00022679"/>
    </source>
</evidence>
<evidence type="ECO:0000313" key="7">
    <source>
        <dbReference type="EMBL" id="OIO06435.1"/>
    </source>
</evidence>
<dbReference type="InterPro" id="IPR050723">
    <property type="entry name" value="CFA/CMAS"/>
</dbReference>
<keyword evidence="3" id="KW-0808">Transferase</keyword>
<dbReference type="Proteomes" id="UP000183192">
    <property type="component" value="Unassembled WGS sequence"/>
</dbReference>